<dbReference type="EMBL" id="NILC01000001">
    <property type="protein sequence ID" value="TWL34258.1"/>
    <property type="molecule type" value="Genomic_DNA"/>
</dbReference>
<reference evidence="1 2" key="1">
    <citation type="submission" date="2019-06" db="EMBL/GenBank/DDBJ databases">
        <title>Genome sequence analysis of &gt;100 Bacillus licheniformis strains suggests intrinsic resistance to this species.</title>
        <authorList>
            <person name="Wels M."/>
            <person name="Siezen R.J."/>
            <person name="Johansen E."/>
            <person name="Stuer-Lauridsen B."/>
            <person name="Bjerre K."/>
            <person name="Nielsen B.K.K."/>
        </authorList>
    </citation>
    <scope>NUCLEOTIDE SEQUENCE [LARGE SCALE GENOMIC DNA]</scope>
    <source>
        <strain evidence="1 2">BAC-16736</strain>
    </source>
</reference>
<comment type="caution">
    <text evidence="1">The sequence shown here is derived from an EMBL/GenBank/DDBJ whole genome shotgun (WGS) entry which is preliminary data.</text>
</comment>
<accession>A0A8B5YIJ6</accession>
<proteinExistence type="predicted"/>
<dbReference type="AlphaFoldDB" id="A0A8B5YIJ6"/>
<evidence type="ECO:0000313" key="2">
    <source>
        <dbReference type="Proteomes" id="UP000435910"/>
    </source>
</evidence>
<protein>
    <submittedName>
        <fullName evidence="1">Uncharacterized protein</fullName>
    </submittedName>
</protein>
<gene>
    <name evidence="1" type="ORF">CHCC16736_2038</name>
</gene>
<name>A0A8B5YIJ6_BACLI</name>
<evidence type="ECO:0000313" key="1">
    <source>
        <dbReference type="EMBL" id="TWL34258.1"/>
    </source>
</evidence>
<sequence length="40" mass="4433">MKNVHIKIFVSGNITSILNLDIFQVSTSARILPSKNKAAY</sequence>
<organism evidence="1 2">
    <name type="scientific">Bacillus licheniformis</name>
    <dbReference type="NCBI Taxonomy" id="1402"/>
    <lineage>
        <taxon>Bacteria</taxon>
        <taxon>Bacillati</taxon>
        <taxon>Bacillota</taxon>
        <taxon>Bacilli</taxon>
        <taxon>Bacillales</taxon>
        <taxon>Bacillaceae</taxon>
        <taxon>Bacillus</taxon>
    </lineage>
</organism>
<dbReference type="Proteomes" id="UP000435910">
    <property type="component" value="Unassembled WGS sequence"/>
</dbReference>